<keyword evidence="1" id="KW-0479">Metal-binding</keyword>
<dbReference type="Pfam" id="PF00097">
    <property type="entry name" value="zf-C3HC4"/>
    <property type="match status" value="1"/>
</dbReference>
<keyword evidence="3" id="KW-0862">Zinc</keyword>
<evidence type="ECO:0000313" key="6">
    <source>
        <dbReference type="EnsemblMetazoa" id="Aqu2.1.14482_001"/>
    </source>
</evidence>
<evidence type="ECO:0000256" key="4">
    <source>
        <dbReference type="PROSITE-ProRule" id="PRU00175"/>
    </source>
</evidence>
<dbReference type="EnsemblMetazoa" id="Aqu2.1.14482_001">
    <property type="protein sequence ID" value="Aqu2.1.14482_001"/>
    <property type="gene ID" value="Aqu2.1.14482"/>
</dbReference>
<name>A0A1X7TII1_AMPQE</name>
<dbReference type="AlphaFoldDB" id="A0A1X7TII1"/>
<dbReference type="GO" id="GO:0043122">
    <property type="term" value="P:regulation of canonical NF-kappaB signal transduction"/>
    <property type="evidence" value="ECO:0007669"/>
    <property type="project" value="TreeGrafter"/>
</dbReference>
<dbReference type="PANTHER" id="PTHR10131:SF94">
    <property type="entry name" value="TNF RECEPTOR-ASSOCIATED FACTOR 4"/>
    <property type="match status" value="1"/>
</dbReference>
<dbReference type="SUPFAM" id="SSF57850">
    <property type="entry name" value="RING/U-box"/>
    <property type="match status" value="1"/>
</dbReference>
<feature type="domain" description="RING-type" evidence="5">
    <location>
        <begin position="30"/>
        <end position="71"/>
    </location>
</feature>
<evidence type="ECO:0000259" key="5">
    <source>
        <dbReference type="PROSITE" id="PS50089"/>
    </source>
</evidence>
<protein>
    <recommendedName>
        <fullName evidence="5">RING-type domain-containing protein</fullName>
    </recommendedName>
</protein>
<dbReference type="PANTHER" id="PTHR10131">
    <property type="entry name" value="TNF RECEPTOR ASSOCIATED FACTOR"/>
    <property type="match status" value="1"/>
</dbReference>
<dbReference type="OMA" id="NCMETWA"/>
<proteinExistence type="predicted"/>
<dbReference type="GO" id="GO:0008270">
    <property type="term" value="F:zinc ion binding"/>
    <property type="evidence" value="ECO:0007669"/>
    <property type="project" value="UniProtKB-KW"/>
</dbReference>
<accession>A0A1X7TII1</accession>
<evidence type="ECO:0000256" key="1">
    <source>
        <dbReference type="ARBA" id="ARBA00022723"/>
    </source>
</evidence>
<dbReference type="InParanoid" id="A0A1X7TII1"/>
<dbReference type="InterPro" id="IPR018957">
    <property type="entry name" value="Znf_C3HC4_RING-type"/>
</dbReference>
<sequence length="107" mass="12203">MAAKSSSAKNNRQFIGGYDYQFISPFDQHCSICMLVPREPVKTSCCGKSFCSQCLSTLKEHHSRPTCPNCRSQKITQSSFDKEMDKRIKELVVYCSHKRGGCEWRGK</sequence>
<organism evidence="6">
    <name type="scientific">Amphimedon queenslandica</name>
    <name type="common">Sponge</name>
    <dbReference type="NCBI Taxonomy" id="400682"/>
    <lineage>
        <taxon>Eukaryota</taxon>
        <taxon>Metazoa</taxon>
        <taxon>Porifera</taxon>
        <taxon>Demospongiae</taxon>
        <taxon>Heteroscleromorpha</taxon>
        <taxon>Haplosclerida</taxon>
        <taxon>Niphatidae</taxon>
        <taxon>Amphimedon</taxon>
    </lineage>
</organism>
<dbReference type="InterPro" id="IPR013083">
    <property type="entry name" value="Znf_RING/FYVE/PHD"/>
</dbReference>
<dbReference type="Gene3D" id="3.30.40.10">
    <property type="entry name" value="Zinc/RING finger domain, C3HC4 (zinc finger)"/>
    <property type="match status" value="1"/>
</dbReference>
<dbReference type="OrthoDB" id="6499288at2759"/>
<evidence type="ECO:0000256" key="2">
    <source>
        <dbReference type="ARBA" id="ARBA00022771"/>
    </source>
</evidence>
<reference evidence="6" key="1">
    <citation type="submission" date="2017-05" db="UniProtKB">
        <authorList>
            <consortium name="EnsemblMetazoa"/>
        </authorList>
    </citation>
    <scope>IDENTIFICATION</scope>
</reference>
<dbReference type="InterPro" id="IPR001841">
    <property type="entry name" value="Znf_RING"/>
</dbReference>
<keyword evidence="2 4" id="KW-0863">Zinc-finger</keyword>
<dbReference type="PROSITE" id="PS50089">
    <property type="entry name" value="ZF_RING_2"/>
    <property type="match status" value="1"/>
</dbReference>
<evidence type="ECO:0000256" key="3">
    <source>
        <dbReference type="ARBA" id="ARBA00022833"/>
    </source>
</evidence>